<organism evidence="1 2">
    <name type="scientific">Pythium insidiosum</name>
    <name type="common">Pythiosis disease agent</name>
    <dbReference type="NCBI Taxonomy" id="114742"/>
    <lineage>
        <taxon>Eukaryota</taxon>
        <taxon>Sar</taxon>
        <taxon>Stramenopiles</taxon>
        <taxon>Oomycota</taxon>
        <taxon>Peronosporomycetes</taxon>
        <taxon>Pythiales</taxon>
        <taxon>Pythiaceae</taxon>
        <taxon>Pythium</taxon>
    </lineage>
</organism>
<dbReference type="AlphaFoldDB" id="A0AAD5LA53"/>
<comment type="caution">
    <text evidence="1">The sequence shown here is derived from an EMBL/GenBank/DDBJ whole genome shotgun (WGS) entry which is preliminary data.</text>
</comment>
<reference evidence="1" key="1">
    <citation type="submission" date="2021-12" db="EMBL/GenBank/DDBJ databases">
        <title>Prjna785345.</title>
        <authorList>
            <person name="Rujirawat T."/>
            <person name="Krajaejun T."/>
        </authorList>
    </citation>
    <scope>NUCLEOTIDE SEQUENCE</scope>
    <source>
        <strain evidence="1">Pi057C3</strain>
    </source>
</reference>
<evidence type="ECO:0000313" key="2">
    <source>
        <dbReference type="Proteomes" id="UP001209570"/>
    </source>
</evidence>
<keyword evidence="2" id="KW-1185">Reference proteome</keyword>
<dbReference type="Proteomes" id="UP001209570">
    <property type="component" value="Unassembled WGS sequence"/>
</dbReference>
<protein>
    <submittedName>
        <fullName evidence="1">Uncharacterized protein</fullName>
    </submittedName>
</protein>
<accession>A0AAD5LA53</accession>
<evidence type="ECO:0000313" key="1">
    <source>
        <dbReference type="EMBL" id="KAJ0392085.1"/>
    </source>
</evidence>
<proteinExistence type="predicted"/>
<name>A0AAD5LA53_PYTIN</name>
<gene>
    <name evidence="1" type="ORF">P43SY_009119</name>
</gene>
<dbReference type="EMBL" id="JAKCXM010000725">
    <property type="protein sequence ID" value="KAJ0392085.1"/>
    <property type="molecule type" value="Genomic_DNA"/>
</dbReference>
<sequence length="114" mass="13019">MADEQDAVSRYQYRSTEFVRLTNTRLQFNRLHELLHSQPLAIKDFEIRCRLSALARQTVAEIAEQEGFLCALVNTLLAPDSTLRPDRLVVCGGINEYDMIKMIEYISTGQAVRA</sequence>